<keyword evidence="4" id="KW-1185">Reference proteome</keyword>
<feature type="transmembrane region" description="Helical" evidence="1">
    <location>
        <begin position="96"/>
        <end position="117"/>
    </location>
</feature>
<dbReference type="AlphaFoldDB" id="A0A7G7GA20"/>
<evidence type="ECO:0000259" key="2">
    <source>
        <dbReference type="Pfam" id="PF04892"/>
    </source>
</evidence>
<dbReference type="PANTHER" id="PTHR36834">
    <property type="entry name" value="MEMBRANE PROTEIN-RELATED"/>
    <property type="match status" value="1"/>
</dbReference>
<dbReference type="KEGG" id="aswu:HUW51_15215"/>
<keyword evidence="1" id="KW-0812">Transmembrane</keyword>
<feature type="transmembrane region" description="Helical" evidence="1">
    <location>
        <begin position="123"/>
        <end position="141"/>
    </location>
</feature>
<feature type="transmembrane region" description="Helical" evidence="1">
    <location>
        <begin position="20"/>
        <end position="39"/>
    </location>
</feature>
<feature type="transmembrane region" description="Helical" evidence="1">
    <location>
        <begin position="153"/>
        <end position="172"/>
    </location>
</feature>
<proteinExistence type="predicted"/>
<protein>
    <submittedName>
        <fullName evidence="3">VanZ family protein</fullName>
    </submittedName>
</protein>
<dbReference type="InterPro" id="IPR006976">
    <property type="entry name" value="VanZ-like"/>
</dbReference>
<dbReference type="EMBL" id="CP055156">
    <property type="protein sequence ID" value="QNF34004.1"/>
    <property type="molecule type" value="Genomic_DNA"/>
</dbReference>
<dbReference type="Pfam" id="PF04892">
    <property type="entry name" value="VanZ"/>
    <property type="match status" value="1"/>
</dbReference>
<feature type="domain" description="VanZ-like" evidence="2">
    <location>
        <begin position="22"/>
        <end position="138"/>
    </location>
</feature>
<keyword evidence="1" id="KW-0472">Membrane</keyword>
<feature type="transmembrane region" description="Helical" evidence="1">
    <location>
        <begin position="69"/>
        <end position="89"/>
    </location>
</feature>
<dbReference type="Proteomes" id="UP000515237">
    <property type="component" value="Chromosome"/>
</dbReference>
<organism evidence="3 4">
    <name type="scientific">Adhaeribacter swui</name>
    <dbReference type="NCBI Taxonomy" id="2086471"/>
    <lineage>
        <taxon>Bacteria</taxon>
        <taxon>Pseudomonadati</taxon>
        <taxon>Bacteroidota</taxon>
        <taxon>Cytophagia</taxon>
        <taxon>Cytophagales</taxon>
        <taxon>Hymenobacteraceae</taxon>
        <taxon>Adhaeribacter</taxon>
    </lineage>
</organism>
<name>A0A7G7GA20_9BACT</name>
<evidence type="ECO:0000256" key="1">
    <source>
        <dbReference type="SAM" id="Phobius"/>
    </source>
</evidence>
<dbReference type="RefSeq" id="WP_185270487.1">
    <property type="nucleotide sequence ID" value="NZ_CP055156.1"/>
</dbReference>
<gene>
    <name evidence="3" type="ORF">HUW51_15215</name>
</gene>
<evidence type="ECO:0000313" key="3">
    <source>
        <dbReference type="EMBL" id="QNF34004.1"/>
    </source>
</evidence>
<dbReference type="InterPro" id="IPR053150">
    <property type="entry name" value="Teicoplanin_resist-assoc"/>
</dbReference>
<sequence>MNLQKDLANSYQAANKLTRVLFGIYLVALFWILVLKLGVRFSYMGNREVNFIPFGHQIFYHGRMDSGEIILNVLVFVPLGIYTGVLFAPWSFWKKLFFFFGISLTVEVIQFVMAVGAFDTTDMMTNTFGGLLGLLLFRSMEKVFKSRTKAQKYINLIAATGTGFMILLLILLKLDMLPIRYR</sequence>
<dbReference type="PANTHER" id="PTHR36834:SF2">
    <property type="entry name" value="MEMBRANE PROTEIN"/>
    <property type="match status" value="1"/>
</dbReference>
<accession>A0A7G7GA20</accession>
<reference evidence="3 4" key="1">
    <citation type="journal article" date="2018" name="Int. J. Syst. Evol. Microbiol.">
        <title>Adhaeribacter swui sp. nov., isolated from wet mud.</title>
        <authorList>
            <person name="Kim D.U."/>
            <person name="Kim K.W."/>
            <person name="Kang M.S."/>
            <person name="Kim J.Y."/>
            <person name="Jang J.H."/>
            <person name="Kim M.K."/>
        </authorList>
    </citation>
    <scope>NUCLEOTIDE SEQUENCE [LARGE SCALE GENOMIC DNA]</scope>
    <source>
        <strain evidence="3 4">KCTC 52873</strain>
    </source>
</reference>
<evidence type="ECO:0000313" key="4">
    <source>
        <dbReference type="Proteomes" id="UP000515237"/>
    </source>
</evidence>
<keyword evidence="1" id="KW-1133">Transmembrane helix</keyword>